<evidence type="ECO:0000313" key="14">
    <source>
        <dbReference type="Proteomes" id="UP001596103"/>
    </source>
</evidence>
<comment type="subcellular location">
    <subcellularLocation>
        <location evidence="2">Membrane</location>
    </subcellularLocation>
</comment>
<dbReference type="SMART" id="SM00304">
    <property type="entry name" value="HAMP"/>
    <property type="match status" value="1"/>
</dbReference>
<evidence type="ECO:0000259" key="11">
    <source>
        <dbReference type="PROSITE" id="PS50109"/>
    </source>
</evidence>
<keyword evidence="6 10" id="KW-0812">Transmembrane</keyword>
<dbReference type="EC" id="2.7.13.3" evidence="3"/>
<dbReference type="PANTHER" id="PTHR45436">
    <property type="entry name" value="SENSOR HISTIDINE KINASE YKOH"/>
    <property type="match status" value="1"/>
</dbReference>
<dbReference type="InterPro" id="IPR003660">
    <property type="entry name" value="HAMP_dom"/>
</dbReference>
<evidence type="ECO:0000256" key="4">
    <source>
        <dbReference type="ARBA" id="ARBA00022553"/>
    </source>
</evidence>
<dbReference type="Pfam" id="PF00672">
    <property type="entry name" value="HAMP"/>
    <property type="match status" value="1"/>
</dbReference>
<comment type="catalytic activity">
    <reaction evidence="1">
        <text>ATP + protein L-histidine = ADP + protein N-phospho-L-histidine.</text>
        <dbReference type="EC" id="2.7.13.3"/>
    </reaction>
</comment>
<evidence type="ECO:0000256" key="8">
    <source>
        <dbReference type="ARBA" id="ARBA00022989"/>
    </source>
</evidence>
<reference evidence="14" key="1">
    <citation type="journal article" date="2019" name="Int. J. Syst. Evol. Microbiol.">
        <title>The Global Catalogue of Microorganisms (GCM) 10K type strain sequencing project: providing services to taxonomists for standard genome sequencing and annotation.</title>
        <authorList>
            <consortium name="The Broad Institute Genomics Platform"/>
            <consortium name="The Broad Institute Genome Sequencing Center for Infectious Disease"/>
            <person name="Wu L."/>
            <person name="Ma J."/>
        </authorList>
    </citation>
    <scope>NUCLEOTIDE SEQUENCE [LARGE SCALE GENOMIC DNA]</scope>
    <source>
        <strain evidence="14">CCUG 56042</strain>
    </source>
</reference>
<feature type="domain" description="Histidine kinase" evidence="11">
    <location>
        <begin position="257"/>
        <end position="469"/>
    </location>
</feature>
<evidence type="ECO:0000256" key="3">
    <source>
        <dbReference type="ARBA" id="ARBA00012438"/>
    </source>
</evidence>
<sequence length="476" mass="52727">MPVVQARIRVPVADPRHERWRSTVFRWFIAYAVIFSVAFTALLGLIEYSVNAAMQRETDSGLRWQLRYFDGYANDDLATSIDARIRRQAHQRNYYGLFAPDGRRLAGDLLSVPPALVFERFTHPHDLEQGNTLWFDVGAWRVRVRAMGEVRADGSRLVVARTLDDVQRVRDELLKALVVGGCACLLGGLAAGLLLSVRQMRRVADIRRVTSRIAGGDLAQRLPVSGQDEFDMLARLVNQMLDEIERLMDEVKGACDVVAHDLRTPLVQLKLRLATLAESLPHAGAAESASVLAAARDDTDAILGRFAALLRISEIGSLRRRRAFSSVALDVLVTELCDLYTPLADERRIAFTVSIENVGAVWADRALLFEAFTNLLDNAIKFTPDGGHVGVRLRQLEAGPQFSVVDSGPGIPEDERQCVLTRYYRGERTRHVPGTGLGLGIVTAVVRLHDFRLSIADADGPASGAFIRVDCWPHDS</sequence>
<evidence type="ECO:0000256" key="5">
    <source>
        <dbReference type="ARBA" id="ARBA00022679"/>
    </source>
</evidence>
<evidence type="ECO:0000313" key="13">
    <source>
        <dbReference type="EMBL" id="MFC5428808.1"/>
    </source>
</evidence>
<keyword evidence="13" id="KW-0547">Nucleotide-binding</keyword>
<evidence type="ECO:0000256" key="2">
    <source>
        <dbReference type="ARBA" id="ARBA00004370"/>
    </source>
</evidence>
<dbReference type="EMBL" id="JBHSMP010000011">
    <property type="protein sequence ID" value="MFC5428808.1"/>
    <property type="molecule type" value="Genomic_DNA"/>
</dbReference>
<dbReference type="PANTHER" id="PTHR45436:SF8">
    <property type="entry name" value="HISTIDINE KINASE"/>
    <property type="match status" value="1"/>
</dbReference>
<dbReference type="PROSITE" id="PS50885">
    <property type="entry name" value="HAMP"/>
    <property type="match status" value="1"/>
</dbReference>
<dbReference type="PROSITE" id="PS50109">
    <property type="entry name" value="HIS_KIN"/>
    <property type="match status" value="1"/>
</dbReference>
<name>A0ABW0J6Y9_9BURK</name>
<dbReference type="InterPro" id="IPR003594">
    <property type="entry name" value="HATPase_dom"/>
</dbReference>
<keyword evidence="13" id="KW-0067">ATP-binding</keyword>
<feature type="domain" description="HAMP" evidence="12">
    <location>
        <begin position="197"/>
        <end position="249"/>
    </location>
</feature>
<evidence type="ECO:0000259" key="12">
    <source>
        <dbReference type="PROSITE" id="PS50885"/>
    </source>
</evidence>
<keyword evidence="8 10" id="KW-1133">Transmembrane helix</keyword>
<feature type="transmembrane region" description="Helical" evidence="10">
    <location>
        <begin position="176"/>
        <end position="197"/>
    </location>
</feature>
<protein>
    <recommendedName>
        <fullName evidence="3">histidine kinase</fullName>
        <ecNumber evidence="3">2.7.13.3</ecNumber>
    </recommendedName>
</protein>
<organism evidence="13 14">
    <name type="scientific">Paraburkholderia denitrificans</name>
    <dbReference type="NCBI Taxonomy" id="694025"/>
    <lineage>
        <taxon>Bacteria</taxon>
        <taxon>Pseudomonadati</taxon>
        <taxon>Pseudomonadota</taxon>
        <taxon>Betaproteobacteria</taxon>
        <taxon>Burkholderiales</taxon>
        <taxon>Burkholderiaceae</taxon>
        <taxon>Paraburkholderia</taxon>
    </lineage>
</organism>
<evidence type="ECO:0000256" key="1">
    <source>
        <dbReference type="ARBA" id="ARBA00000085"/>
    </source>
</evidence>
<proteinExistence type="predicted"/>
<dbReference type="SUPFAM" id="SSF47384">
    <property type="entry name" value="Homodimeric domain of signal transducing histidine kinase"/>
    <property type="match status" value="1"/>
</dbReference>
<dbReference type="SUPFAM" id="SSF55874">
    <property type="entry name" value="ATPase domain of HSP90 chaperone/DNA topoisomerase II/histidine kinase"/>
    <property type="match status" value="1"/>
</dbReference>
<dbReference type="CDD" id="cd06225">
    <property type="entry name" value="HAMP"/>
    <property type="match status" value="1"/>
</dbReference>
<dbReference type="SMART" id="SM00387">
    <property type="entry name" value="HATPase_c"/>
    <property type="match status" value="1"/>
</dbReference>
<keyword evidence="4" id="KW-0597">Phosphoprotein</keyword>
<dbReference type="SUPFAM" id="SSF158472">
    <property type="entry name" value="HAMP domain-like"/>
    <property type="match status" value="1"/>
</dbReference>
<feature type="transmembrane region" description="Helical" evidence="10">
    <location>
        <begin position="24"/>
        <end position="46"/>
    </location>
</feature>
<keyword evidence="5" id="KW-0808">Transferase</keyword>
<comment type="caution">
    <text evidence="13">The sequence shown here is derived from an EMBL/GenBank/DDBJ whole genome shotgun (WGS) entry which is preliminary data.</text>
</comment>
<dbReference type="InterPro" id="IPR036890">
    <property type="entry name" value="HATPase_C_sf"/>
</dbReference>
<dbReference type="GO" id="GO:0005524">
    <property type="term" value="F:ATP binding"/>
    <property type="evidence" value="ECO:0007669"/>
    <property type="project" value="UniProtKB-KW"/>
</dbReference>
<gene>
    <name evidence="13" type="ORF">ACFPTO_08335</name>
</gene>
<accession>A0ABW0J6Y9</accession>
<dbReference type="InterPro" id="IPR005467">
    <property type="entry name" value="His_kinase_dom"/>
</dbReference>
<evidence type="ECO:0000256" key="10">
    <source>
        <dbReference type="SAM" id="Phobius"/>
    </source>
</evidence>
<dbReference type="Gene3D" id="6.10.340.10">
    <property type="match status" value="1"/>
</dbReference>
<keyword evidence="7" id="KW-0418">Kinase</keyword>
<evidence type="ECO:0000256" key="9">
    <source>
        <dbReference type="ARBA" id="ARBA00023012"/>
    </source>
</evidence>
<dbReference type="Proteomes" id="UP001596103">
    <property type="component" value="Unassembled WGS sequence"/>
</dbReference>
<evidence type="ECO:0000256" key="6">
    <source>
        <dbReference type="ARBA" id="ARBA00022692"/>
    </source>
</evidence>
<dbReference type="InterPro" id="IPR050428">
    <property type="entry name" value="TCS_sensor_his_kinase"/>
</dbReference>
<dbReference type="Pfam" id="PF02518">
    <property type="entry name" value="HATPase_c"/>
    <property type="match status" value="1"/>
</dbReference>
<keyword evidence="14" id="KW-1185">Reference proteome</keyword>
<keyword evidence="9" id="KW-0902">Two-component regulatory system</keyword>
<evidence type="ECO:0000256" key="7">
    <source>
        <dbReference type="ARBA" id="ARBA00022777"/>
    </source>
</evidence>
<dbReference type="InterPro" id="IPR036097">
    <property type="entry name" value="HisK_dim/P_sf"/>
</dbReference>
<dbReference type="Gene3D" id="3.30.565.10">
    <property type="entry name" value="Histidine kinase-like ATPase, C-terminal domain"/>
    <property type="match status" value="1"/>
</dbReference>
<dbReference type="RefSeq" id="WP_377711012.1">
    <property type="nucleotide sequence ID" value="NZ_JBHSMP010000011.1"/>
</dbReference>
<keyword evidence="10" id="KW-0472">Membrane</keyword>